<comment type="caution">
    <text evidence="8">The sequence shown here is derived from an EMBL/GenBank/DDBJ whole genome shotgun (WGS) entry which is preliminary data.</text>
</comment>
<evidence type="ECO:0000256" key="6">
    <source>
        <dbReference type="ARBA" id="ARBA00049244"/>
    </source>
</evidence>
<evidence type="ECO:0000259" key="7">
    <source>
        <dbReference type="Pfam" id="PF00136"/>
    </source>
</evidence>
<dbReference type="InterPro" id="IPR023211">
    <property type="entry name" value="DNA_pol_palm_dom_sf"/>
</dbReference>
<comment type="catalytic activity">
    <reaction evidence="6">
        <text>DNA(n) + a 2'-deoxyribonucleoside 5'-triphosphate = DNA(n+1) + diphosphate</text>
        <dbReference type="Rhea" id="RHEA:22508"/>
        <dbReference type="Rhea" id="RHEA-COMP:17339"/>
        <dbReference type="Rhea" id="RHEA-COMP:17340"/>
        <dbReference type="ChEBI" id="CHEBI:33019"/>
        <dbReference type="ChEBI" id="CHEBI:61560"/>
        <dbReference type="ChEBI" id="CHEBI:173112"/>
        <dbReference type="EC" id="2.7.7.7"/>
    </reaction>
</comment>
<dbReference type="GO" id="GO:0000166">
    <property type="term" value="F:nucleotide binding"/>
    <property type="evidence" value="ECO:0007669"/>
    <property type="project" value="InterPro"/>
</dbReference>
<keyword evidence="5" id="KW-0238">DNA-binding</keyword>
<feature type="domain" description="DNA-directed DNA polymerase family B multifunctional" evidence="7">
    <location>
        <begin position="35"/>
        <end position="285"/>
    </location>
</feature>
<evidence type="ECO:0000256" key="1">
    <source>
        <dbReference type="ARBA" id="ARBA00012417"/>
    </source>
</evidence>
<dbReference type="Gene3D" id="1.10.132.60">
    <property type="entry name" value="DNA polymerase family B, C-terminal domain"/>
    <property type="match status" value="1"/>
</dbReference>
<keyword evidence="3" id="KW-0548">Nucleotidyltransferase</keyword>
<dbReference type="GO" id="GO:0003887">
    <property type="term" value="F:DNA-directed DNA polymerase activity"/>
    <property type="evidence" value="ECO:0007669"/>
    <property type="project" value="UniProtKB-KW"/>
</dbReference>
<dbReference type="GO" id="GO:0003677">
    <property type="term" value="F:DNA binding"/>
    <property type="evidence" value="ECO:0007669"/>
    <property type="project" value="UniProtKB-KW"/>
</dbReference>
<organism evidence="8">
    <name type="scientific">marine sediment metagenome</name>
    <dbReference type="NCBI Taxonomy" id="412755"/>
    <lineage>
        <taxon>unclassified sequences</taxon>
        <taxon>metagenomes</taxon>
        <taxon>ecological metagenomes</taxon>
    </lineage>
</organism>
<dbReference type="Pfam" id="PF00136">
    <property type="entry name" value="DNA_pol_B"/>
    <property type="match status" value="1"/>
</dbReference>
<dbReference type="InterPro" id="IPR017964">
    <property type="entry name" value="DNA-dir_DNA_pol_B_CS"/>
</dbReference>
<name>A0A0F8Z4L0_9ZZZZ</name>
<dbReference type="Gene3D" id="1.10.287.690">
    <property type="entry name" value="Helix hairpin bin"/>
    <property type="match status" value="1"/>
</dbReference>
<dbReference type="EMBL" id="LAZR01049841">
    <property type="protein sequence ID" value="KKK88698.1"/>
    <property type="molecule type" value="Genomic_DNA"/>
</dbReference>
<dbReference type="SUPFAM" id="SSF56672">
    <property type="entry name" value="DNA/RNA polymerases"/>
    <property type="match status" value="1"/>
</dbReference>
<sequence length="310" mass="35386">MKTKCPHCSYKADSHTLPRKQDTKFKPKSGDNKFTEKQRSYYQTIQQALKVFINASFGVFGSPNFPLYCLPVAESITGIGQYSIKQTIKKAESLGVKVLYGDTDSIFLKNPSQAQMSEISKWSKKTLDLDLEEEKTYQFLALSDRKKNYLGVDKDTKHIDMKGLVAKKKNTPEFIKKAFRDLLEIIKEVTNDDEFLKAKRGIKNLIISNFKKIGKPNTLNLKDYAINITMQKKLADYIKTIPQHVRAAQEFKKKTGKEYQKGETISFIKSKDKIGAKVIELANLQDIDVKKYKELLKSALEQFIDAFGIG</sequence>
<evidence type="ECO:0000256" key="2">
    <source>
        <dbReference type="ARBA" id="ARBA00022679"/>
    </source>
</evidence>
<dbReference type="PANTHER" id="PTHR10322">
    <property type="entry name" value="DNA POLYMERASE CATALYTIC SUBUNIT"/>
    <property type="match status" value="1"/>
</dbReference>
<dbReference type="PANTHER" id="PTHR10322:SF20">
    <property type="entry name" value="DNA POLYMERASE 1"/>
    <property type="match status" value="1"/>
</dbReference>
<evidence type="ECO:0000313" key="8">
    <source>
        <dbReference type="EMBL" id="KKK88698.1"/>
    </source>
</evidence>
<keyword evidence="2" id="KW-0808">Transferase</keyword>
<proteinExistence type="predicted"/>
<dbReference type="PROSITE" id="PS00116">
    <property type="entry name" value="DNA_POLYMERASE_B"/>
    <property type="match status" value="1"/>
</dbReference>
<dbReference type="InterPro" id="IPR043502">
    <property type="entry name" value="DNA/RNA_pol_sf"/>
</dbReference>
<evidence type="ECO:0000256" key="5">
    <source>
        <dbReference type="ARBA" id="ARBA00023125"/>
    </source>
</evidence>
<accession>A0A0F8Z4L0</accession>
<keyword evidence="4" id="KW-0239">DNA-directed DNA polymerase</keyword>
<dbReference type="GO" id="GO:0006261">
    <property type="term" value="P:DNA-templated DNA replication"/>
    <property type="evidence" value="ECO:0007669"/>
    <property type="project" value="TreeGrafter"/>
</dbReference>
<evidence type="ECO:0000256" key="3">
    <source>
        <dbReference type="ARBA" id="ARBA00022695"/>
    </source>
</evidence>
<gene>
    <name evidence="8" type="ORF">LCGC14_2740520</name>
</gene>
<reference evidence="8" key="1">
    <citation type="journal article" date="2015" name="Nature">
        <title>Complex archaea that bridge the gap between prokaryotes and eukaryotes.</title>
        <authorList>
            <person name="Spang A."/>
            <person name="Saw J.H."/>
            <person name="Jorgensen S.L."/>
            <person name="Zaremba-Niedzwiedzka K."/>
            <person name="Martijn J."/>
            <person name="Lind A.E."/>
            <person name="van Eijk R."/>
            <person name="Schleper C."/>
            <person name="Guy L."/>
            <person name="Ettema T.J."/>
        </authorList>
    </citation>
    <scope>NUCLEOTIDE SEQUENCE</scope>
</reference>
<feature type="non-terminal residue" evidence="8">
    <location>
        <position position="310"/>
    </location>
</feature>
<dbReference type="InterPro" id="IPR050240">
    <property type="entry name" value="DNA_pol_type-B"/>
</dbReference>
<protein>
    <recommendedName>
        <fullName evidence="1">DNA-directed DNA polymerase</fullName>
        <ecNumber evidence="1">2.7.7.7</ecNumber>
    </recommendedName>
</protein>
<dbReference type="AlphaFoldDB" id="A0A0F8Z4L0"/>
<dbReference type="Gene3D" id="3.90.1600.10">
    <property type="entry name" value="Palm domain of DNA polymerase"/>
    <property type="match status" value="1"/>
</dbReference>
<evidence type="ECO:0000256" key="4">
    <source>
        <dbReference type="ARBA" id="ARBA00022932"/>
    </source>
</evidence>
<dbReference type="InterPro" id="IPR006134">
    <property type="entry name" value="DNA-dir_DNA_pol_B_multi_dom"/>
</dbReference>
<dbReference type="InterPro" id="IPR042087">
    <property type="entry name" value="DNA_pol_B_thumb"/>
</dbReference>
<dbReference type="EC" id="2.7.7.7" evidence="1"/>